<dbReference type="Gene3D" id="1.20.144.10">
    <property type="entry name" value="Phosphatidic acid phosphatase type 2/haloperoxidase"/>
    <property type="match status" value="1"/>
</dbReference>
<feature type="domain" description="Inositolphosphotransferase Aur1/Ipt1" evidence="2">
    <location>
        <begin position="113"/>
        <end position="297"/>
    </location>
</feature>
<keyword evidence="1" id="KW-1133">Transmembrane helix</keyword>
<feature type="transmembrane region" description="Helical" evidence="1">
    <location>
        <begin position="283"/>
        <end position="302"/>
    </location>
</feature>
<feature type="transmembrane region" description="Helical" evidence="1">
    <location>
        <begin position="37"/>
        <end position="55"/>
    </location>
</feature>
<feature type="transmembrane region" description="Helical" evidence="1">
    <location>
        <begin position="12"/>
        <end position="31"/>
    </location>
</feature>
<proteinExistence type="predicted"/>
<gene>
    <name evidence="3" type="ORF">ACGRVM_01080</name>
</gene>
<feature type="transmembrane region" description="Helical" evidence="1">
    <location>
        <begin position="231"/>
        <end position="252"/>
    </location>
</feature>
<accession>A0ABW7I2T1</accession>
<feature type="transmembrane region" description="Helical" evidence="1">
    <location>
        <begin position="259"/>
        <end position="277"/>
    </location>
</feature>
<protein>
    <submittedName>
        <fullName evidence="3">Phosphatase PAP2 family protein</fullName>
    </submittedName>
</protein>
<reference evidence="3 4" key="1">
    <citation type="submission" date="2024-10" db="EMBL/GenBank/DDBJ databases">
        <authorList>
            <person name="Yang X.-N."/>
        </authorList>
    </citation>
    <scope>NUCLEOTIDE SEQUENCE [LARGE SCALE GENOMIC DNA]</scope>
    <source>
        <strain evidence="3 4">CAU 1059</strain>
    </source>
</reference>
<feature type="transmembrane region" description="Helical" evidence="1">
    <location>
        <begin position="139"/>
        <end position="158"/>
    </location>
</feature>
<dbReference type="RefSeq" id="WP_377169557.1">
    <property type="nucleotide sequence ID" value="NZ_JBHTJC010000001.1"/>
</dbReference>
<keyword evidence="4" id="KW-1185">Reference proteome</keyword>
<organism evidence="3 4">
    <name type="scientific">Roseovarius aquimarinus</name>
    <dbReference type="NCBI Taxonomy" id="1229156"/>
    <lineage>
        <taxon>Bacteria</taxon>
        <taxon>Pseudomonadati</taxon>
        <taxon>Pseudomonadota</taxon>
        <taxon>Alphaproteobacteria</taxon>
        <taxon>Rhodobacterales</taxon>
        <taxon>Roseobacteraceae</taxon>
        <taxon>Roseovarius</taxon>
    </lineage>
</organism>
<name>A0ABW7I2T1_9RHOB</name>
<evidence type="ECO:0000256" key="1">
    <source>
        <dbReference type="SAM" id="Phobius"/>
    </source>
</evidence>
<dbReference type="Proteomes" id="UP001607157">
    <property type="component" value="Unassembled WGS sequence"/>
</dbReference>
<dbReference type="Pfam" id="PF14378">
    <property type="entry name" value="PAP2_3"/>
    <property type="match status" value="1"/>
</dbReference>
<evidence type="ECO:0000313" key="3">
    <source>
        <dbReference type="EMBL" id="MFH0252472.1"/>
    </source>
</evidence>
<keyword evidence="1" id="KW-0812">Transmembrane</keyword>
<evidence type="ECO:0000259" key="2">
    <source>
        <dbReference type="Pfam" id="PF14378"/>
    </source>
</evidence>
<feature type="transmembrane region" description="Helical" evidence="1">
    <location>
        <begin position="75"/>
        <end position="93"/>
    </location>
</feature>
<sequence>MTLTVTNKPLYLAMGAVFVLNMVLFAATRAVLDLSTIWDVLLFTLTFGAFFFVFARLSDKGFGGLAGRAFYSGRYFCEAMFFTTLISLNIPALNHLTMTIPFPYQDELLNAGDVALGLDWLAYFEWVHASPTVIAVMEWSYNKLSLVGLAVMALLILTQETRRVLFHMEIFFYTVIICVLIGAAFPALAAVDMYIEDIAAYTNFPNAPGVYHLPWMEMLRDPAQSPLINPVSAPGLVTFPSYHTASGILLCITAWRTWMFWPVALYSAIMIASSPIFGGHYFVDLIAGTAIALAVSAAVLRLRRYEGMFAPRRAASGKGALPQTA</sequence>
<dbReference type="InterPro" id="IPR026841">
    <property type="entry name" value="Aur1/Ipt1"/>
</dbReference>
<keyword evidence="1" id="KW-0472">Membrane</keyword>
<comment type="caution">
    <text evidence="3">The sequence shown here is derived from an EMBL/GenBank/DDBJ whole genome shotgun (WGS) entry which is preliminary data.</text>
</comment>
<evidence type="ECO:0000313" key="4">
    <source>
        <dbReference type="Proteomes" id="UP001607157"/>
    </source>
</evidence>
<dbReference type="EMBL" id="JBIHMM010000001">
    <property type="protein sequence ID" value="MFH0252472.1"/>
    <property type="molecule type" value="Genomic_DNA"/>
</dbReference>
<feature type="transmembrane region" description="Helical" evidence="1">
    <location>
        <begin position="170"/>
        <end position="195"/>
    </location>
</feature>